<sequence length="387" mass="41542">MHPASTGTVSRAPTGARVAAVDVTRYLALLGIMANHIWGTGMVARALWDLHAIAFTWLIGVGSAYAVPARGRPGRGRAVAGVALRALVLAAAGWTLEDLQAGTVSVVLVRLALITALVGVVALLPDRWLLVLVGLLWVGSTTLGWLLMAYLPGAFHAGTGWRSLLHPGTWPYQLFHPYYPVLPWLGVALLGLWVARRLRFDRPRDLVRLGVGGAVLAGAGLLVSLALIAWFGHPEPYSLAFRSFGEFPMLAADWRWLLGVGPYLPSAPSLAVSSGVVMLLTALISAVCRLLGDHHPAVRVMAIVGAMTFTAYFAHVLLTRAARAGVQAHLLPGSPLLHWLVQVVLLTAALWAWHRWIPGRLGKGPLEWLSRAFAAAVLDRVAPQKRS</sequence>
<evidence type="ECO:0000259" key="2">
    <source>
        <dbReference type="Pfam" id="PF04235"/>
    </source>
</evidence>
<feature type="transmembrane region" description="Helical" evidence="1">
    <location>
        <begin position="298"/>
        <end position="316"/>
    </location>
</feature>
<dbReference type="Pfam" id="PF04235">
    <property type="entry name" value="DUF418"/>
    <property type="match status" value="1"/>
</dbReference>
<evidence type="ECO:0000256" key="1">
    <source>
        <dbReference type="SAM" id="Phobius"/>
    </source>
</evidence>
<name>A0A255H3Q6_9ACTN</name>
<keyword evidence="1" id="KW-1133">Transmembrane helix</keyword>
<feature type="transmembrane region" description="Helical" evidence="1">
    <location>
        <begin position="79"/>
        <end position="96"/>
    </location>
</feature>
<reference evidence="3 4" key="1">
    <citation type="submission" date="2017-07" db="EMBL/GenBank/DDBJ databases">
        <title>Draft whole genome sequences of clinical Proprionibacteriaceae strains.</title>
        <authorList>
            <person name="Bernier A.-M."/>
            <person name="Bernard K."/>
            <person name="Domingo M.-C."/>
        </authorList>
    </citation>
    <scope>NUCLEOTIDE SEQUENCE [LARGE SCALE GENOMIC DNA]</scope>
    <source>
        <strain evidence="3 4">NML 130396</strain>
    </source>
</reference>
<feature type="transmembrane region" description="Helical" evidence="1">
    <location>
        <begin position="270"/>
        <end position="291"/>
    </location>
</feature>
<gene>
    <name evidence="3" type="ORF">CGZ93_09665</name>
</gene>
<keyword evidence="4" id="KW-1185">Reference proteome</keyword>
<evidence type="ECO:0000313" key="4">
    <source>
        <dbReference type="Proteomes" id="UP000216311"/>
    </source>
</evidence>
<dbReference type="EMBL" id="NMVQ01000012">
    <property type="protein sequence ID" value="OYO22152.1"/>
    <property type="molecule type" value="Genomic_DNA"/>
</dbReference>
<dbReference type="OrthoDB" id="4966979at2"/>
<dbReference type="RefSeq" id="WP_094363897.1">
    <property type="nucleotide sequence ID" value="NZ_NMVQ01000012.1"/>
</dbReference>
<feature type="transmembrane region" description="Helical" evidence="1">
    <location>
        <begin position="206"/>
        <end position="231"/>
    </location>
</feature>
<organism evidence="3 4">
    <name type="scientific">Enemella dayhoffiae</name>
    <dbReference type="NCBI Taxonomy" id="2016507"/>
    <lineage>
        <taxon>Bacteria</taxon>
        <taxon>Bacillati</taxon>
        <taxon>Actinomycetota</taxon>
        <taxon>Actinomycetes</taxon>
        <taxon>Propionibacteriales</taxon>
        <taxon>Propionibacteriaceae</taxon>
        <taxon>Enemella</taxon>
    </lineage>
</organism>
<feature type="transmembrane region" description="Helical" evidence="1">
    <location>
        <begin position="102"/>
        <end position="124"/>
    </location>
</feature>
<dbReference type="InterPro" id="IPR007349">
    <property type="entry name" value="DUF418"/>
</dbReference>
<dbReference type="AlphaFoldDB" id="A0A255H3Q6"/>
<feature type="transmembrane region" description="Helical" evidence="1">
    <location>
        <begin position="26"/>
        <end position="44"/>
    </location>
</feature>
<keyword evidence="1" id="KW-0472">Membrane</keyword>
<feature type="transmembrane region" description="Helical" evidence="1">
    <location>
        <begin position="131"/>
        <end position="155"/>
    </location>
</feature>
<protein>
    <recommendedName>
        <fullName evidence="2">DUF418 domain-containing protein</fullName>
    </recommendedName>
</protein>
<feature type="transmembrane region" description="Helical" evidence="1">
    <location>
        <begin position="50"/>
        <end position="67"/>
    </location>
</feature>
<accession>A0A255H3Q6</accession>
<proteinExistence type="predicted"/>
<feature type="domain" description="DUF418" evidence="2">
    <location>
        <begin position="280"/>
        <end position="374"/>
    </location>
</feature>
<keyword evidence="1" id="KW-0812">Transmembrane</keyword>
<evidence type="ECO:0000313" key="3">
    <source>
        <dbReference type="EMBL" id="OYO22152.1"/>
    </source>
</evidence>
<feature type="transmembrane region" description="Helical" evidence="1">
    <location>
        <begin position="336"/>
        <end position="353"/>
    </location>
</feature>
<comment type="caution">
    <text evidence="3">The sequence shown here is derived from an EMBL/GenBank/DDBJ whole genome shotgun (WGS) entry which is preliminary data.</text>
</comment>
<dbReference type="Proteomes" id="UP000216311">
    <property type="component" value="Unassembled WGS sequence"/>
</dbReference>
<feature type="transmembrane region" description="Helical" evidence="1">
    <location>
        <begin position="175"/>
        <end position="194"/>
    </location>
</feature>